<organism evidence="3 4">
    <name type="scientific">Nodularia harveyana UHCC-0300</name>
    <dbReference type="NCBI Taxonomy" id="2974287"/>
    <lineage>
        <taxon>Bacteria</taxon>
        <taxon>Bacillati</taxon>
        <taxon>Cyanobacteriota</taxon>
        <taxon>Cyanophyceae</taxon>
        <taxon>Nostocales</taxon>
        <taxon>Nodulariaceae</taxon>
        <taxon>Nodularia</taxon>
    </lineage>
</organism>
<dbReference type="InterPro" id="IPR025344">
    <property type="entry name" value="CDP1-like_IMS"/>
</dbReference>
<sequence length="200" mass="22586">MNEDQEKQKLWKIYGIILGVMLGGPLLIIGGQTVWNSIQPAIQTNSQSTPSASISESSIPSSNVINNNLSANTSSLSKLEAVNVINRYLIAKQRIFGPEFDRELAATVATGKVYKDIVRPGGRIDSLRQDNAYWKYGFQKAEPLAYFSHNGNYAEINVKISEELFYYENDRLKENKTNIQDYIFILKLEDGTWKIADRKS</sequence>
<dbReference type="RefSeq" id="WP_323194739.1">
    <property type="nucleotide sequence ID" value="NZ_JAYGHG010000003.1"/>
</dbReference>
<accession>A0ABU5UA51</accession>
<proteinExistence type="predicted"/>
<evidence type="ECO:0000256" key="1">
    <source>
        <dbReference type="SAM" id="Phobius"/>
    </source>
</evidence>
<evidence type="ECO:0000313" key="3">
    <source>
        <dbReference type="EMBL" id="MEA5580397.1"/>
    </source>
</evidence>
<keyword evidence="1" id="KW-0472">Membrane</keyword>
<evidence type="ECO:0000313" key="4">
    <source>
        <dbReference type="Proteomes" id="UP001302120"/>
    </source>
</evidence>
<protein>
    <submittedName>
        <fullName evidence="3">ARC6/PARC6 family protein</fullName>
    </submittedName>
</protein>
<feature type="domain" description="Plastid division protein CDP1-like IMS" evidence="2">
    <location>
        <begin position="81"/>
        <end position="196"/>
    </location>
</feature>
<dbReference type="Proteomes" id="UP001302120">
    <property type="component" value="Unassembled WGS sequence"/>
</dbReference>
<dbReference type="Pfam" id="PF13355">
    <property type="entry name" value="ARC6-like_IMS"/>
    <property type="match status" value="1"/>
</dbReference>
<keyword evidence="1" id="KW-0812">Transmembrane</keyword>
<evidence type="ECO:0000259" key="2">
    <source>
        <dbReference type="Pfam" id="PF13355"/>
    </source>
</evidence>
<gene>
    <name evidence="3" type="ORF">VB620_03460</name>
</gene>
<name>A0ABU5UA51_9CYAN</name>
<reference evidence="3 4" key="1">
    <citation type="submission" date="2023-12" db="EMBL/GenBank/DDBJ databases">
        <title>Baltic Sea Cyanobacteria.</title>
        <authorList>
            <person name="Delbaje E."/>
            <person name="Fewer D.P."/>
            <person name="Shishido T.K."/>
        </authorList>
    </citation>
    <scope>NUCLEOTIDE SEQUENCE [LARGE SCALE GENOMIC DNA]</scope>
    <source>
        <strain evidence="3 4">UHCC-0300</strain>
    </source>
</reference>
<comment type="caution">
    <text evidence="3">The sequence shown here is derived from an EMBL/GenBank/DDBJ whole genome shotgun (WGS) entry which is preliminary data.</text>
</comment>
<keyword evidence="1" id="KW-1133">Transmembrane helix</keyword>
<keyword evidence="4" id="KW-1185">Reference proteome</keyword>
<feature type="transmembrane region" description="Helical" evidence="1">
    <location>
        <begin position="12"/>
        <end position="35"/>
    </location>
</feature>
<dbReference type="EMBL" id="JAYGHG010000003">
    <property type="protein sequence ID" value="MEA5580397.1"/>
    <property type="molecule type" value="Genomic_DNA"/>
</dbReference>